<feature type="region of interest" description="Disordered" evidence="1">
    <location>
        <begin position="1"/>
        <end position="69"/>
    </location>
</feature>
<protein>
    <submittedName>
        <fullName evidence="2">Uncharacterized protein</fullName>
    </submittedName>
</protein>
<gene>
    <name evidence="2" type="ORF">CH063_02089</name>
</gene>
<evidence type="ECO:0000313" key="3">
    <source>
        <dbReference type="Proteomes" id="UP000007174"/>
    </source>
</evidence>
<evidence type="ECO:0000313" key="2">
    <source>
        <dbReference type="EMBL" id="CCF39213.1"/>
    </source>
</evidence>
<evidence type="ECO:0000256" key="1">
    <source>
        <dbReference type="SAM" id="MobiDB-lite"/>
    </source>
</evidence>
<dbReference type="Proteomes" id="UP000007174">
    <property type="component" value="Unassembled WGS sequence"/>
</dbReference>
<feature type="non-terminal residue" evidence="2">
    <location>
        <position position="1"/>
    </location>
</feature>
<organism evidence="2 3">
    <name type="scientific">Colletotrichum higginsianum (strain IMI 349063)</name>
    <name type="common">Crucifer anthracnose fungus</name>
    <dbReference type="NCBI Taxonomy" id="759273"/>
    <lineage>
        <taxon>Eukaryota</taxon>
        <taxon>Fungi</taxon>
        <taxon>Dikarya</taxon>
        <taxon>Ascomycota</taxon>
        <taxon>Pezizomycotina</taxon>
        <taxon>Sordariomycetes</taxon>
        <taxon>Hypocreomycetidae</taxon>
        <taxon>Glomerellales</taxon>
        <taxon>Glomerellaceae</taxon>
        <taxon>Colletotrichum</taxon>
        <taxon>Colletotrichum destructivum species complex</taxon>
    </lineage>
</organism>
<feature type="compositionally biased region" description="Basic residues" evidence="1">
    <location>
        <begin position="25"/>
        <end position="40"/>
    </location>
</feature>
<feature type="non-terminal residue" evidence="2">
    <location>
        <position position="69"/>
    </location>
</feature>
<accession>H1VG60</accession>
<dbReference type="AlphaFoldDB" id="H1VG60"/>
<reference evidence="3" key="1">
    <citation type="journal article" date="2012" name="Nat. Genet.">
        <title>Lifestyle transitions in plant pathogenic Colletotrichum fungi deciphered by genome and transcriptome analyses.</title>
        <authorList>
            <person name="O'Connell R.J."/>
            <person name="Thon M.R."/>
            <person name="Hacquard S."/>
            <person name="Amyotte S.G."/>
            <person name="Kleemann J."/>
            <person name="Torres M.F."/>
            <person name="Damm U."/>
            <person name="Buiate E.A."/>
            <person name="Epstein L."/>
            <person name="Alkan N."/>
            <person name="Altmueller J."/>
            <person name="Alvarado-Balderrama L."/>
            <person name="Bauser C.A."/>
            <person name="Becker C."/>
            <person name="Birren B.W."/>
            <person name="Chen Z."/>
            <person name="Choi J."/>
            <person name="Crouch J.A."/>
            <person name="Duvick J.P."/>
            <person name="Farman M.A."/>
            <person name="Gan P."/>
            <person name="Heiman D."/>
            <person name="Henrissat B."/>
            <person name="Howard R.J."/>
            <person name="Kabbage M."/>
            <person name="Koch C."/>
            <person name="Kracher B."/>
            <person name="Kubo Y."/>
            <person name="Law A.D."/>
            <person name="Lebrun M.-H."/>
            <person name="Lee Y.-H."/>
            <person name="Miyara I."/>
            <person name="Moore N."/>
            <person name="Neumann U."/>
            <person name="Nordstroem K."/>
            <person name="Panaccione D.G."/>
            <person name="Panstruga R."/>
            <person name="Place M."/>
            <person name="Proctor R.H."/>
            <person name="Prusky D."/>
            <person name="Rech G."/>
            <person name="Reinhardt R."/>
            <person name="Rollins J.A."/>
            <person name="Rounsley S."/>
            <person name="Schardl C.L."/>
            <person name="Schwartz D.C."/>
            <person name="Shenoy N."/>
            <person name="Shirasu K."/>
            <person name="Sikhakolli U.R."/>
            <person name="Stueber K."/>
            <person name="Sukno S.A."/>
            <person name="Sweigard J.A."/>
            <person name="Takano Y."/>
            <person name="Takahara H."/>
            <person name="Trail F."/>
            <person name="van der Does H.C."/>
            <person name="Voll L.M."/>
            <person name="Will I."/>
            <person name="Young S."/>
            <person name="Zeng Q."/>
            <person name="Zhang J."/>
            <person name="Zhou S."/>
            <person name="Dickman M.B."/>
            <person name="Schulze-Lefert P."/>
            <person name="Ver Loren van Themaat E."/>
            <person name="Ma L.-J."/>
            <person name="Vaillancourt L.J."/>
        </authorList>
    </citation>
    <scope>NUCLEOTIDE SEQUENCE [LARGE SCALE GENOMIC DNA]</scope>
    <source>
        <strain evidence="3">IMI 349063</strain>
    </source>
</reference>
<proteinExistence type="predicted"/>
<dbReference type="HOGENOM" id="CLU_2782718_0_0_1"/>
<dbReference type="EMBL" id="CACQ02003368">
    <property type="protein sequence ID" value="CCF39213.1"/>
    <property type="molecule type" value="Genomic_DNA"/>
</dbReference>
<name>H1VG60_COLHI</name>
<sequence length="69" mass="8110">SRGRPGAPRDVAGPATTEKPAFRAAPRRPRGRRSARRRWRERSLRTSRPVFRCRRGRTSTPRRMTRTRI</sequence>